<dbReference type="Pfam" id="PF07044">
    <property type="entry name" value="DUF1329"/>
    <property type="match status" value="1"/>
</dbReference>
<dbReference type="STRING" id="1810504.PG2T_11380"/>
<dbReference type="KEGG" id="gbi:PG2T_11380"/>
<feature type="chain" id="PRO_5008533069" description="Outer membrane lipoprotein-sorting protein" evidence="1">
    <location>
        <begin position="27"/>
        <end position="424"/>
    </location>
</feature>
<name>A0A1B1YVB6_9GAMM</name>
<feature type="signal peptide" evidence="1">
    <location>
        <begin position="1"/>
        <end position="26"/>
    </location>
</feature>
<protein>
    <recommendedName>
        <fullName evidence="4">Outer membrane lipoprotein-sorting protein</fullName>
    </recommendedName>
</protein>
<keyword evidence="3" id="KW-1185">Reference proteome</keyword>
<sequence length="424" mass="47464">MQTQGKVLPRLLAAGAVAAGLVTAMAVPAEEVAEGTLLNAASIDSLLDKTLEGKPIRSLLLGKQERMIREFGWAMQLVHAKPVTVADGVVELSEKHRGEASLDAGKRLVNYTTGVPFPDLDPADPDAGYKLAYNTLRFGWLGDAMNLQPLNFLIIDGKKGLEKEQGWVYRRFLMSGRVNEPHVLDTNIAKYEALINVYPNDTRGLGLLTVNYTDGRLPDVYAYVKSLRRVRRLSSGAWADPVQGTDLLFDDSFGLNLDPTWYEGWKLLGKREGLVVDHSILPAMDEKASGKAKYPFMRLDEAPYWNFLPDNYETQAVYELEGTPKNNHLVSRRHMFVGATLGAPKFYWQDHYDRKGEHWHVEFVGYKDWKWEDGRNGTTANGVVLVDVQRLHATAFGYSEGFHINPPDAKAADYSPEALPRMLQ</sequence>
<dbReference type="CDD" id="cd16329">
    <property type="entry name" value="LolA_like"/>
    <property type="match status" value="1"/>
</dbReference>
<reference evidence="3" key="1">
    <citation type="submission" date="2016-03" db="EMBL/GenBank/DDBJ databases">
        <title>Complete genome sequence of Solimmundus cernigliae, representing a novel lineage of polycyclic aromatic hydrocarbon degraders within the Gammaproteobacteria.</title>
        <authorList>
            <person name="Singleton D.R."/>
            <person name="Dickey A.N."/>
            <person name="Scholl E.H."/>
            <person name="Wright F.A."/>
            <person name="Aitken M.D."/>
        </authorList>
    </citation>
    <scope>NUCLEOTIDE SEQUENCE [LARGE SCALE GENOMIC DNA]</scope>
    <source>
        <strain evidence="3">TR3.2</strain>
    </source>
</reference>
<dbReference type="InterPro" id="IPR010752">
    <property type="entry name" value="DUF1329"/>
</dbReference>
<keyword evidence="1" id="KW-0732">Signal</keyword>
<dbReference type="AlphaFoldDB" id="A0A1B1YVB6"/>
<organism evidence="2 3">
    <name type="scientific">Immundisolibacter cernigliae</name>
    <dbReference type="NCBI Taxonomy" id="1810504"/>
    <lineage>
        <taxon>Bacteria</taxon>
        <taxon>Pseudomonadati</taxon>
        <taxon>Pseudomonadota</taxon>
        <taxon>Gammaproteobacteria</taxon>
        <taxon>Immundisolibacterales</taxon>
        <taxon>Immundisolibacteraceae</taxon>
        <taxon>Immundisolibacter</taxon>
    </lineage>
</organism>
<dbReference type="OrthoDB" id="5937151at2"/>
<evidence type="ECO:0000313" key="3">
    <source>
        <dbReference type="Proteomes" id="UP000092952"/>
    </source>
</evidence>
<proteinExistence type="predicted"/>
<gene>
    <name evidence="2" type="ORF">PG2T_11380</name>
</gene>
<dbReference type="InParanoid" id="A0A1B1YVB6"/>
<dbReference type="EMBL" id="CP014671">
    <property type="protein sequence ID" value="ANX04706.1"/>
    <property type="molecule type" value="Genomic_DNA"/>
</dbReference>
<accession>A0A1B1YVB6</accession>
<dbReference type="Proteomes" id="UP000092952">
    <property type="component" value="Chromosome"/>
</dbReference>
<evidence type="ECO:0000256" key="1">
    <source>
        <dbReference type="SAM" id="SignalP"/>
    </source>
</evidence>
<evidence type="ECO:0000313" key="2">
    <source>
        <dbReference type="EMBL" id="ANX04706.1"/>
    </source>
</evidence>
<dbReference type="RefSeq" id="WP_068805487.1">
    <property type="nucleotide sequence ID" value="NZ_CP014671.1"/>
</dbReference>
<evidence type="ECO:0008006" key="4">
    <source>
        <dbReference type="Google" id="ProtNLM"/>
    </source>
</evidence>
<dbReference type="Gene3D" id="2.50.20.10">
    <property type="entry name" value="Lipoprotein localisation LolA/LolB/LppX"/>
    <property type="match status" value="1"/>
</dbReference>